<feature type="compositionally biased region" description="Basic residues" evidence="7">
    <location>
        <begin position="465"/>
        <end position="476"/>
    </location>
</feature>
<evidence type="ECO:0000256" key="7">
    <source>
        <dbReference type="SAM" id="MobiDB-lite"/>
    </source>
</evidence>
<dbReference type="InterPro" id="IPR027417">
    <property type="entry name" value="P-loop_NTPase"/>
</dbReference>
<reference evidence="9" key="1">
    <citation type="journal article" date="2014" name="Int. J. Syst. Evol. Microbiol.">
        <title>Complete genome sequence of Corynebacterium casei LMG S-19264T (=DSM 44701T), isolated from a smear-ripened cheese.</title>
        <authorList>
            <consortium name="US DOE Joint Genome Institute (JGI-PGF)"/>
            <person name="Walter F."/>
            <person name="Albersmeier A."/>
            <person name="Kalinowski J."/>
            <person name="Ruckert C."/>
        </authorList>
    </citation>
    <scope>NUCLEOTIDE SEQUENCE</scope>
    <source>
        <strain evidence="9">CGMCC 1.15254</strain>
    </source>
</reference>
<dbReference type="InterPro" id="IPR005517">
    <property type="entry name" value="Transl_elong_EFG/EF2_IV"/>
</dbReference>
<dbReference type="CDD" id="cd03713">
    <property type="entry name" value="EFG_mtEFG_C"/>
    <property type="match status" value="1"/>
</dbReference>
<dbReference type="Pfam" id="PF03764">
    <property type="entry name" value="EFG_IV"/>
    <property type="match status" value="1"/>
</dbReference>
<dbReference type="GO" id="GO:0003746">
    <property type="term" value="F:translation elongation factor activity"/>
    <property type="evidence" value="ECO:0007669"/>
    <property type="project" value="UniProtKB-KW"/>
</dbReference>
<dbReference type="Gene3D" id="3.30.230.10">
    <property type="match status" value="1"/>
</dbReference>
<dbReference type="SUPFAM" id="SSF52540">
    <property type="entry name" value="P-loop containing nucleoside triphosphate hydrolases"/>
    <property type="match status" value="1"/>
</dbReference>
<dbReference type="InterPro" id="IPR014721">
    <property type="entry name" value="Ribsml_uS5_D2-typ_fold_subgr"/>
</dbReference>
<dbReference type="InterPro" id="IPR041095">
    <property type="entry name" value="EFG_II"/>
</dbReference>
<dbReference type="Gene3D" id="3.30.70.240">
    <property type="match status" value="1"/>
</dbReference>
<sequence>MSKQPSQPRCCAIVGAYLSGKTSLLEEILFTTGAINRKGNVNQGNTVGDSSAEARAHTMTTQLNIATTSYLEEEWTFIDCPGSVEFMQDTYQALMVCDVAVVVCDPSPEKAITIAPVLKFLDEHNIPHMVFINKMDQPEASVRELMNALQDISEHPLLLREVPIRENGEITGYVDLVSEKAYKWHDGERSELIKMPQAIQDREQEARTELLESLADFDDKLLEEILEEVQPPKSEIYENIHKDLAEDVIVPVFFGSAEHRGGITRLLKALRHDAPEVMQTAEQHGIDTVGNSAQVFKTIHAAHAGKLSFARVWSGHLKDGMTLNGERVSGIQHMLGSEGHKINTARTGQVVALGRLENTTAGQILSEDGETKPPYWPDPLPPMYAKAVQALKRADEVKLSAALAKLNDEDPSLIVEQNQTSGELLLRGQGDMHIKIALERLADRFSMDVDAHPPKVAYKESIRKSATKHARHRKQSGGHGEYGDVHIEISPLPRGSGFSFNDTITGGAVPKQYIPAVENGVMEYMQKGPLGFPVVDISVVLIDGGFHAVDSSEMAFKKAAQTAMREAMPDCSPVLLEPIHNVTIQVPSIYTSKVQRIISGRRGQILGFDAKKGWKAWDEVNAFIPEAELQDMILELRSQTLGIGSYIDQFDHLQELSGKQADQVVNNNNQI</sequence>
<dbReference type="InterPro" id="IPR000640">
    <property type="entry name" value="EFG_V-like"/>
</dbReference>
<dbReference type="Proteomes" id="UP000632498">
    <property type="component" value="Unassembled WGS sequence"/>
</dbReference>
<feature type="domain" description="Tr-type G" evidence="8">
    <location>
        <begin position="6"/>
        <end position="278"/>
    </location>
</feature>
<dbReference type="CDD" id="cd04170">
    <property type="entry name" value="EF-G_bact"/>
    <property type="match status" value="1"/>
</dbReference>
<dbReference type="SUPFAM" id="SSF54211">
    <property type="entry name" value="Ribosomal protein S5 domain 2-like"/>
    <property type="match status" value="1"/>
</dbReference>
<dbReference type="Gene3D" id="2.40.30.10">
    <property type="entry name" value="Translation factors"/>
    <property type="match status" value="1"/>
</dbReference>
<dbReference type="Pfam" id="PF22042">
    <property type="entry name" value="EF-G_D2"/>
    <property type="match status" value="1"/>
</dbReference>
<dbReference type="NCBIfam" id="NF009379">
    <property type="entry name" value="PRK12740.1-3"/>
    <property type="match status" value="1"/>
</dbReference>
<dbReference type="SUPFAM" id="SSF54980">
    <property type="entry name" value="EF-G C-terminal domain-like"/>
    <property type="match status" value="2"/>
</dbReference>
<dbReference type="InterPro" id="IPR009000">
    <property type="entry name" value="Transl_B-barrel_sf"/>
</dbReference>
<dbReference type="NCBIfam" id="TIGR00231">
    <property type="entry name" value="small_GTP"/>
    <property type="match status" value="1"/>
</dbReference>
<evidence type="ECO:0000256" key="3">
    <source>
        <dbReference type="ARBA" id="ARBA00022768"/>
    </source>
</evidence>
<dbReference type="Pfam" id="PF14492">
    <property type="entry name" value="EFG_III"/>
    <property type="match status" value="1"/>
</dbReference>
<evidence type="ECO:0000256" key="4">
    <source>
        <dbReference type="ARBA" id="ARBA00022917"/>
    </source>
</evidence>
<dbReference type="CDD" id="cd01434">
    <property type="entry name" value="EFG_mtEFG1_IV"/>
    <property type="match status" value="1"/>
</dbReference>
<organism evidence="9 10">
    <name type="scientific">Terasakiella brassicae</name>
    <dbReference type="NCBI Taxonomy" id="1634917"/>
    <lineage>
        <taxon>Bacteria</taxon>
        <taxon>Pseudomonadati</taxon>
        <taxon>Pseudomonadota</taxon>
        <taxon>Alphaproteobacteria</taxon>
        <taxon>Rhodospirillales</taxon>
        <taxon>Terasakiellaceae</taxon>
        <taxon>Terasakiella</taxon>
    </lineage>
</organism>
<dbReference type="InterPro" id="IPR053905">
    <property type="entry name" value="EF-G-like_DII"/>
</dbReference>
<dbReference type="Pfam" id="PF00009">
    <property type="entry name" value="GTP_EFTU"/>
    <property type="match status" value="1"/>
</dbReference>
<evidence type="ECO:0000259" key="8">
    <source>
        <dbReference type="PROSITE" id="PS51722"/>
    </source>
</evidence>
<comment type="function">
    <text evidence="6">Catalyzes the GTP-dependent ribosomal translocation step during translation elongation. During this step, the ribosome changes from the pre-translocational (PRE) to the post-translocational (POST) state as the newly formed A-site-bound peptidyl-tRNA and P-site-bound deacylated tRNA move to the P and E sites, respectively. Catalyzes the coordinated movement of the two tRNA molecules, the mRNA and conformational changes in the ribosome.</text>
</comment>
<dbReference type="InterPro" id="IPR000795">
    <property type="entry name" value="T_Tr_GTP-bd_dom"/>
</dbReference>
<dbReference type="GO" id="GO:0032790">
    <property type="term" value="P:ribosome disassembly"/>
    <property type="evidence" value="ECO:0007669"/>
    <property type="project" value="TreeGrafter"/>
</dbReference>
<dbReference type="AlphaFoldDB" id="A0A917C656"/>
<evidence type="ECO:0000256" key="1">
    <source>
        <dbReference type="ARBA" id="ARBA00017872"/>
    </source>
</evidence>
<dbReference type="NCBIfam" id="NF009381">
    <property type="entry name" value="PRK12740.1-5"/>
    <property type="match status" value="1"/>
</dbReference>
<dbReference type="GO" id="GO:0097216">
    <property type="term" value="F:guanosine tetraphosphate binding"/>
    <property type="evidence" value="ECO:0007669"/>
    <property type="project" value="UniProtKB-ARBA"/>
</dbReference>
<dbReference type="PANTHER" id="PTHR43261:SF7">
    <property type="entry name" value="ELONGATION FACTOR G-LIKE PROTEIN"/>
    <property type="match status" value="1"/>
</dbReference>
<keyword evidence="3 9" id="KW-0251">Elongation factor</keyword>
<evidence type="ECO:0000313" key="10">
    <source>
        <dbReference type="Proteomes" id="UP000632498"/>
    </source>
</evidence>
<gene>
    <name evidence="9" type="primary">fusA</name>
    <name evidence="9" type="ORF">GCM10011332_28090</name>
</gene>
<dbReference type="InterPro" id="IPR035649">
    <property type="entry name" value="EFG_V"/>
</dbReference>
<comment type="caution">
    <text evidence="9">The sequence shown here is derived from an EMBL/GenBank/DDBJ whole genome shotgun (WGS) entry which is preliminary data.</text>
</comment>
<dbReference type="PROSITE" id="PS51722">
    <property type="entry name" value="G_TR_2"/>
    <property type="match status" value="1"/>
</dbReference>
<name>A0A917C656_9PROT</name>
<dbReference type="FunFam" id="3.30.230.10:FF:000003">
    <property type="entry name" value="Elongation factor G"/>
    <property type="match status" value="1"/>
</dbReference>
<dbReference type="InterPro" id="IPR005225">
    <property type="entry name" value="Small_GTP-bd"/>
</dbReference>
<dbReference type="Gene3D" id="3.30.70.870">
    <property type="entry name" value="Elongation Factor G (Translational Gtpase), domain 3"/>
    <property type="match status" value="1"/>
</dbReference>
<dbReference type="GO" id="GO:0003924">
    <property type="term" value="F:GTPase activity"/>
    <property type="evidence" value="ECO:0007669"/>
    <property type="project" value="InterPro"/>
</dbReference>
<dbReference type="Gene3D" id="3.40.50.300">
    <property type="entry name" value="P-loop containing nucleotide triphosphate hydrolases"/>
    <property type="match status" value="1"/>
</dbReference>
<dbReference type="InterPro" id="IPR047872">
    <property type="entry name" value="EFG_IV"/>
</dbReference>
<evidence type="ECO:0000256" key="2">
    <source>
        <dbReference type="ARBA" id="ARBA00022741"/>
    </source>
</evidence>
<dbReference type="GO" id="GO:0005525">
    <property type="term" value="F:GTP binding"/>
    <property type="evidence" value="ECO:0007669"/>
    <property type="project" value="UniProtKB-KW"/>
</dbReference>
<evidence type="ECO:0000256" key="6">
    <source>
        <dbReference type="ARBA" id="ARBA00024731"/>
    </source>
</evidence>
<dbReference type="SUPFAM" id="SSF50447">
    <property type="entry name" value="Translation proteins"/>
    <property type="match status" value="1"/>
</dbReference>
<dbReference type="SMART" id="SM00838">
    <property type="entry name" value="EFG_C"/>
    <property type="match status" value="1"/>
</dbReference>
<dbReference type="PANTHER" id="PTHR43261">
    <property type="entry name" value="TRANSLATION ELONGATION FACTOR G-RELATED"/>
    <property type="match status" value="1"/>
</dbReference>
<dbReference type="Pfam" id="PF00679">
    <property type="entry name" value="EFG_C"/>
    <property type="match status" value="1"/>
</dbReference>
<keyword evidence="5" id="KW-0342">GTP-binding</keyword>
<reference evidence="9" key="2">
    <citation type="submission" date="2020-09" db="EMBL/GenBank/DDBJ databases">
        <authorList>
            <person name="Sun Q."/>
            <person name="Zhou Y."/>
        </authorList>
    </citation>
    <scope>NUCLEOTIDE SEQUENCE</scope>
    <source>
        <strain evidence="9">CGMCC 1.15254</strain>
    </source>
</reference>
<keyword evidence="10" id="KW-1185">Reference proteome</keyword>
<protein>
    <recommendedName>
        <fullName evidence="1">Elongation factor G</fullName>
    </recommendedName>
</protein>
<keyword evidence="2" id="KW-0547">Nucleotide-binding</keyword>
<dbReference type="SMART" id="SM00889">
    <property type="entry name" value="EFG_IV"/>
    <property type="match status" value="1"/>
</dbReference>
<accession>A0A917C656</accession>
<evidence type="ECO:0000313" key="9">
    <source>
        <dbReference type="EMBL" id="GGF72512.1"/>
    </source>
</evidence>
<dbReference type="InterPro" id="IPR035647">
    <property type="entry name" value="EFG_III/V"/>
</dbReference>
<evidence type="ECO:0000256" key="5">
    <source>
        <dbReference type="ARBA" id="ARBA00023134"/>
    </source>
</evidence>
<dbReference type="RefSeq" id="WP_188666394.1">
    <property type="nucleotide sequence ID" value="NZ_BMHV01000025.1"/>
</dbReference>
<dbReference type="InterPro" id="IPR020568">
    <property type="entry name" value="Ribosomal_Su5_D2-typ_SF"/>
</dbReference>
<dbReference type="EMBL" id="BMHV01000025">
    <property type="protein sequence ID" value="GGF72512.1"/>
    <property type="molecule type" value="Genomic_DNA"/>
</dbReference>
<dbReference type="NCBIfam" id="NF009891">
    <property type="entry name" value="PRK13351.1-1"/>
    <property type="match status" value="1"/>
</dbReference>
<feature type="region of interest" description="Disordered" evidence="7">
    <location>
        <begin position="462"/>
        <end position="484"/>
    </location>
</feature>
<proteinExistence type="predicted"/>
<keyword evidence="4" id="KW-0648">Protein biosynthesis</keyword>